<organism evidence="3 4">
    <name type="scientific">Actinocatenispora sera</name>
    <dbReference type="NCBI Taxonomy" id="390989"/>
    <lineage>
        <taxon>Bacteria</taxon>
        <taxon>Bacillati</taxon>
        <taxon>Actinomycetota</taxon>
        <taxon>Actinomycetes</taxon>
        <taxon>Micromonosporales</taxon>
        <taxon>Micromonosporaceae</taxon>
        <taxon>Actinocatenispora</taxon>
    </lineage>
</organism>
<dbReference type="RefSeq" id="WP_030449353.1">
    <property type="nucleotide sequence ID" value="NZ_AP023354.1"/>
</dbReference>
<evidence type="ECO:0000313" key="4">
    <source>
        <dbReference type="Proteomes" id="UP000680750"/>
    </source>
</evidence>
<evidence type="ECO:0000256" key="2">
    <source>
        <dbReference type="HAMAP-Rule" id="MF_00758"/>
    </source>
</evidence>
<keyword evidence="4" id="KW-1185">Reference proteome</keyword>
<evidence type="ECO:0000256" key="1">
    <source>
        <dbReference type="ARBA" id="ARBA00009600"/>
    </source>
</evidence>
<reference evidence="3" key="1">
    <citation type="submission" date="2020-08" db="EMBL/GenBank/DDBJ databases">
        <title>Whole genome shotgun sequence of Actinocatenispora sera NBRC 101916.</title>
        <authorList>
            <person name="Komaki H."/>
            <person name="Tamura T."/>
        </authorList>
    </citation>
    <scope>NUCLEOTIDE SEQUENCE</scope>
    <source>
        <strain evidence="3">NBRC 101916</strain>
    </source>
</reference>
<protein>
    <recommendedName>
        <fullName evidence="2">UPF0301 protein Asera_64360</fullName>
    </recommendedName>
</protein>
<dbReference type="SUPFAM" id="SSF143456">
    <property type="entry name" value="VC0467-like"/>
    <property type="match status" value="1"/>
</dbReference>
<dbReference type="PANTHER" id="PTHR30327">
    <property type="entry name" value="UNCHARACTERIZED PROTEIN YQGE"/>
    <property type="match status" value="1"/>
</dbReference>
<dbReference type="Proteomes" id="UP000680750">
    <property type="component" value="Chromosome"/>
</dbReference>
<dbReference type="GO" id="GO:0005829">
    <property type="term" value="C:cytosol"/>
    <property type="evidence" value="ECO:0007669"/>
    <property type="project" value="TreeGrafter"/>
</dbReference>
<accession>A0A810LEE2</accession>
<dbReference type="Gene3D" id="3.40.1740.10">
    <property type="entry name" value="VC0467-like"/>
    <property type="match status" value="1"/>
</dbReference>
<dbReference type="PANTHER" id="PTHR30327:SF1">
    <property type="entry name" value="UPF0301 PROTEIN YQGE"/>
    <property type="match status" value="1"/>
</dbReference>
<dbReference type="Pfam" id="PF02622">
    <property type="entry name" value="DUF179"/>
    <property type="match status" value="1"/>
</dbReference>
<dbReference type="OrthoDB" id="9807486at2"/>
<dbReference type="InterPro" id="IPR003774">
    <property type="entry name" value="AlgH-like"/>
</dbReference>
<dbReference type="EMBL" id="AP023354">
    <property type="protein sequence ID" value="BCJ32328.1"/>
    <property type="molecule type" value="Genomic_DNA"/>
</dbReference>
<dbReference type="HAMAP" id="MF_00758">
    <property type="entry name" value="UPF0301"/>
    <property type="match status" value="1"/>
</dbReference>
<dbReference type="KEGG" id="aser:Asera_64360"/>
<comment type="similarity">
    <text evidence="1 2">Belongs to the UPF0301 (AlgH) family.</text>
</comment>
<gene>
    <name evidence="3" type="ORF">Asera_64360</name>
</gene>
<evidence type="ECO:0000313" key="3">
    <source>
        <dbReference type="EMBL" id="BCJ32328.1"/>
    </source>
</evidence>
<name>A0A810LEE2_9ACTN</name>
<dbReference type="AlphaFoldDB" id="A0A810LEE2"/>
<sequence>MAVESLTGRLLVATPALRDPNFERTVVLLLAHERGGALGVVLNRATEMPVSDIEALGGWADRASDPGVVFEGGPVQPEAAICLARVRPEREIRGVTRVAGPVCSVNLPAGPDDVDEGIEGVRVFSGYAGWEAGQLESEIDTGSWLVFDGLPGDAFFPRPDDLWSMVLRRQGGLLAAIALFPSDPSLN</sequence>
<proteinExistence type="inferred from homology"/>